<evidence type="ECO:0000259" key="2">
    <source>
        <dbReference type="Pfam" id="PF22215"/>
    </source>
</evidence>
<feature type="domain" description="Mixed lineage kinase" evidence="2">
    <location>
        <begin position="40"/>
        <end position="143"/>
    </location>
</feature>
<dbReference type="Proteomes" id="UP001215598">
    <property type="component" value="Unassembled WGS sequence"/>
</dbReference>
<dbReference type="InterPro" id="IPR059179">
    <property type="entry name" value="MLKL-like_MCAfunc"/>
</dbReference>
<feature type="domain" description="NB-ARC" evidence="1">
    <location>
        <begin position="223"/>
        <end position="292"/>
    </location>
</feature>
<organism evidence="3 4">
    <name type="scientific">Mycena metata</name>
    <dbReference type="NCBI Taxonomy" id="1033252"/>
    <lineage>
        <taxon>Eukaryota</taxon>
        <taxon>Fungi</taxon>
        <taxon>Dikarya</taxon>
        <taxon>Basidiomycota</taxon>
        <taxon>Agaricomycotina</taxon>
        <taxon>Agaricomycetes</taxon>
        <taxon>Agaricomycetidae</taxon>
        <taxon>Agaricales</taxon>
        <taxon>Marasmiineae</taxon>
        <taxon>Mycenaceae</taxon>
        <taxon>Mycena</taxon>
    </lineage>
</organism>
<dbReference type="Pfam" id="PF00931">
    <property type="entry name" value="NB-ARC"/>
    <property type="match status" value="1"/>
</dbReference>
<dbReference type="Gene3D" id="1.20.930.20">
    <property type="entry name" value="Adaptor protein Cbl, N-terminal domain"/>
    <property type="match status" value="1"/>
</dbReference>
<protein>
    <submittedName>
        <fullName evidence="3">Uncharacterized protein</fullName>
    </submittedName>
</protein>
<evidence type="ECO:0000259" key="1">
    <source>
        <dbReference type="Pfam" id="PF00931"/>
    </source>
</evidence>
<dbReference type="InterPro" id="IPR036537">
    <property type="entry name" value="Adaptor_Cbl_N_dom_sf"/>
</dbReference>
<dbReference type="SUPFAM" id="SSF52540">
    <property type="entry name" value="P-loop containing nucleoside triphosphate hydrolases"/>
    <property type="match status" value="1"/>
</dbReference>
<dbReference type="CDD" id="cd21037">
    <property type="entry name" value="MLKL_NTD"/>
    <property type="match status" value="1"/>
</dbReference>
<dbReference type="Gene3D" id="3.40.50.300">
    <property type="entry name" value="P-loop containing nucleotide triphosphate hydrolases"/>
    <property type="match status" value="1"/>
</dbReference>
<dbReference type="EMBL" id="JARKIB010000009">
    <property type="protein sequence ID" value="KAJ7776258.1"/>
    <property type="molecule type" value="Genomic_DNA"/>
</dbReference>
<dbReference type="GO" id="GO:0043531">
    <property type="term" value="F:ADP binding"/>
    <property type="evidence" value="ECO:0007669"/>
    <property type="project" value="InterPro"/>
</dbReference>
<gene>
    <name evidence="3" type="ORF">B0H16DRAFT_1712638</name>
</gene>
<evidence type="ECO:0000313" key="3">
    <source>
        <dbReference type="EMBL" id="KAJ7776258.1"/>
    </source>
</evidence>
<name>A0AAD7K1D2_9AGAR</name>
<dbReference type="InterPro" id="IPR054000">
    <property type="entry name" value="MLKL_N"/>
</dbReference>
<dbReference type="InterPro" id="IPR027417">
    <property type="entry name" value="P-loop_NTPase"/>
</dbReference>
<dbReference type="GO" id="GO:0007166">
    <property type="term" value="P:cell surface receptor signaling pathway"/>
    <property type="evidence" value="ECO:0007669"/>
    <property type="project" value="InterPro"/>
</dbReference>
<sequence length="295" mass="32185">MPTPTVGTHARLTDVATCVSAAIETLELVSGTLKTPFLSSIASTSRSLLKSVETVKQNKTDCIHLLEQTHQLLYAIIALHLRSDTGGELSPIVLNHIGSFTETLQKIHHFVEAQQDKGWLKQFFRQAEMAALLKACNIGLQESLNFFQIQAISFAIDAAQDYAHKTHQEVLEMIHSLSDMHVSDTASSINRGLSSSESSSMSISMLPSEPQIFHGRDLELTDILSAFQKEPTRIAILGAGGMGKTSLARMVVHHPEVVARYDQRRVFVACDTTTTQVELAALIGAHVGLNAADSR</sequence>
<dbReference type="Pfam" id="PF22215">
    <property type="entry name" value="MLKL_N"/>
    <property type="match status" value="1"/>
</dbReference>
<reference evidence="3" key="1">
    <citation type="submission" date="2023-03" db="EMBL/GenBank/DDBJ databases">
        <title>Massive genome expansion in bonnet fungi (Mycena s.s.) driven by repeated elements and novel gene families across ecological guilds.</title>
        <authorList>
            <consortium name="Lawrence Berkeley National Laboratory"/>
            <person name="Harder C.B."/>
            <person name="Miyauchi S."/>
            <person name="Viragh M."/>
            <person name="Kuo A."/>
            <person name="Thoen E."/>
            <person name="Andreopoulos B."/>
            <person name="Lu D."/>
            <person name="Skrede I."/>
            <person name="Drula E."/>
            <person name="Henrissat B."/>
            <person name="Morin E."/>
            <person name="Kohler A."/>
            <person name="Barry K."/>
            <person name="LaButti K."/>
            <person name="Morin E."/>
            <person name="Salamov A."/>
            <person name="Lipzen A."/>
            <person name="Mereny Z."/>
            <person name="Hegedus B."/>
            <person name="Baldrian P."/>
            <person name="Stursova M."/>
            <person name="Weitz H."/>
            <person name="Taylor A."/>
            <person name="Grigoriev I.V."/>
            <person name="Nagy L.G."/>
            <person name="Martin F."/>
            <person name="Kauserud H."/>
        </authorList>
    </citation>
    <scope>NUCLEOTIDE SEQUENCE</scope>
    <source>
        <strain evidence="3">CBHHK182m</strain>
    </source>
</reference>
<evidence type="ECO:0000313" key="4">
    <source>
        <dbReference type="Proteomes" id="UP001215598"/>
    </source>
</evidence>
<dbReference type="AlphaFoldDB" id="A0AAD7K1D2"/>
<comment type="caution">
    <text evidence="3">The sequence shown here is derived from an EMBL/GenBank/DDBJ whole genome shotgun (WGS) entry which is preliminary data.</text>
</comment>
<proteinExistence type="predicted"/>
<keyword evidence="4" id="KW-1185">Reference proteome</keyword>
<dbReference type="InterPro" id="IPR002182">
    <property type="entry name" value="NB-ARC"/>
</dbReference>
<accession>A0AAD7K1D2</accession>